<dbReference type="GO" id="GO:0005737">
    <property type="term" value="C:cytoplasm"/>
    <property type="evidence" value="ECO:0007669"/>
    <property type="project" value="TreeGrafter"/>
</dbReference>
<evidence type="ECO:0000256" key="3">
    <source>
        <dbReference type="PROSITE-ProRule" id="PRU10141"/>
    </source>
</evidence>
<evidence type="ECO:0000256" key="2">
    <source>
        <dbReference type="ARBA" id="ARBA00022840"/>
    </source>
</evidence>
<dbReference type="EMBL" id="CAJJDM010000070">
    <property type="protein sequence ID" value="CAD8082036.1"/>
    <property type="molecule type" value="Genomic_DNA"/>
</dbReference>
<dbReference type="SMART" id="SM00220">
    <property type="entry name" value="S_TKc"/>
    <property type="match status" value="1"/>
</dbReference>
<dbReference type="AlphaFoldDB" id="A0A8S1MX46"/>
<evidence type="ECO:0000313" key="6">
    <source>
        <dbReference type="Proteomes" id="UP000688137"/>
    </source>
</evidence>
<dbReference type="FunFam" id="1.10.510.10:FF:000945">
    <property type="entry name" value="Uncharacterized protein"/>
    <property type="match status" value="1"/>
</dbReference>
<keyword evidence="6" id="KW-1185">Reference proteome</keyword>
<reference evidence="5" key="1">
    <citation type="submission" date="2021-01" db="EMBL/GenBank/DDBJ databases">
        <authorList>
            <consortium name="Genoscope - CEA"/>
            <person name="William W."/>
        </authorList>
    </citation>
    <scope>NUCLEOTIDE SEQUENCE</scope>
</reference>
<evidence type="ECO:0000259" key="4">
    <source>
        <dbReference type="PROSITE" id="PS50011"/>
    </source>
</evidence>
<dbReference type="PROSITE" id="PS00107">
    <property type="entry name" value="PROTEIN_KINASE_ATP"/>
    <property type="match status" value="1"/>
</dbReference>
<protein>
    <recommendedName>
        <fullName evidence="4">Protein kinase domain-containing protein</fullName>
    </recommendedName>
</protein>
<gene>
    <name evidence="5" type="ORF">PPRIM_AZ9-3.1.T0670037</name>
</gene>
<proteinExistence type="predicted"/>
<sequence>MLLEISLKYIKSNKKKDKNIIKMKKQLWNPYTNDINIGVHLIKSEFLREGKSRYLVGTDNLLIIFEDPHYKKPLEYTTINFDLKFEIVRTAPKMKPGFPLVKLPNAKSEDQVQIENVEKLGDPIKLRLFKDEQDKYELIAHQLIITQWRWFLGKRINQYGFHHLFKVFKKIGKGNFASVYLAERVEDGQQMAIKAFSKSIAYAEENGKEGLINEIKLMRQVDHPNIIKLYEVNETTNSLYICLELLEGGQLYEQLKKKVIFTNKEIQTIIKGLLEGLKHIHQKDIMHRDIKLENILFKKQNAIDTVCLADFGLATYVHEKIYLYSRCGTPGFVAPEVLNIKDLSTKYDKVCDIYSLGLVFHLLLTGKSVFPGRSYTTIVNLNKEAKIQWNSSIFELIPKPAFDLLRRMLETDPKQRISAEEALKHEYFNAFNVSNLGQFDDENMDIDDSCKLDQQLQKINDLHHNNIDMMRINQLSTSPIKSPNIRATLTSSMKEQMKERIELHEQIIMKTPIITGRVYSIDDSPLQQKEVQRNIKQESLIFLQSFSKQQQQLQEDCQQEEFRINGIGQIKSNLSKNL</sequence>
<dbReference type="PANTHER" id="PTHR44167:SF18">
    <property type="entry name" value="PROTEIN KINASE DOMAIN-CONTAINING PROTEIN"/>
    <property type="match status" value="1"/>
</dbReference>
<dbReference type="InterPro" id="IPR008271">
    <property type="entry name" value="Ser/Thr_kinase_AS"/>
</dbReference>
<dbReference type="OMA" id="VHEKVYL"/>
<feature type="domain" description="Protein kinase" evidence="4">
    <location>
        <begin position="165"/>
        <end position="428"/>
    </location>
</feature>
<dbReference type="Proteomes" id="UP000688137">
    <property type="component" value="Unassembled WGS sequence"/>
</dbReference>
<dbReference type="PROSITE" id="PS00108">
    <property type="entry name" value="PROTEIN_KINASE_ST"/>
    <property type="match status" value="1"/>
</dbReference>
<evidence type="ECO:0000256" key="1">
    <source>
        <dbReference type="ARBA" id="ARBA00022741"/>
    </source>
</evidence>
<dbReference type="Pfam" id="PF00069">
    <property type="entry name" value="Pkinase"/>
    <property type="match status" value="1"/>
</dbReference>
<dbReference type="GO" id="GO:0005634">
    <property type="term" value="C:nucleus"/>
    <property type="evidence" value="ECO:0007669"/>
    <property type="project" value="TreeGrafter"/>
</dbReference>
<comment type="caution">
    <text evidence="5">The sequence shown here is derived from an EMBL/GenBank/DDBJ whole genome shotgun (WGS) entry which is preliminary data.</text>
</comment>
<organism evidence="5 6">
    <name type="scientific">Paramecium primaurelia</name>
    <dbReference type="NCBI Taxonomy" id="5886"/>
    <lineage>
        <taxon>Eukaryota</taxon>
        <taxon>Sar</taxon>
        <taxon>Alveolata</taxon>
        <taxon>Ciliophora</taxon>
        <taxon>Intramacronucleata</taxon>
        <taxon>Oligohymenophorea</taxon>
        <taxon>Peniculida</taxon>
        <taxon>Parameciidae</taxon>
        <taxon>Paramecium</taxon>
    </lineage>
</organism>
<dbReference type="GO" id="GO:0044773">
    <property type="term" value="P:mitotic DNA damage checkpoint signaling"/>
    <property type="evidence" value="ECO:0007669"/>
    <property type="project" value="TreeGrafter"/>
</dbReference>
<dbReference type="GO" id="GO:0004674">
    <property type="term" value="F:protein serine/threonine kinase activity"/>
    <property type="evidence" value="ECO:0007669"/>
    <property type="project" value="TreeGrafter"/>
</dbReference>
<accession>A0A8S1MX46</accession>
<feature type="binding site" evidence="3">
    <location>
        <position position="194"/>
    </location>
    <ligand>
        <name>ATP</name>
        <dbReference type="ChEBI" id="CHEBI:30616"/>
    </ligand>
</feature>
<dbReference type="InterPro" id="IPR017441">
    <property type="entry name" value="Protein_kinase_ATP_BS"/>
</dbReference>
<dbReference type="GO" id="GO:0005524">
    <property type="term" value="F:ATP binding"/>
    <property type="evidence" value="ECO:0007669"/>
    <property type="project" value="UniProtKB-UniRule"/>
</dbReference>
<dbReference type="PANTHER" id="PTHR44167">
    <property type="entry name" value="OVARIAN-SPECIFIC SERINE/THREONINE-PROTEIN KINASE LOK-RELATED"/>
    <property type="match status" value="1"/>
</dbReference>
<keyword evidence="1 3" id="KW-0547">Nucleotide-binding</keyword>
<name>A0A8S1MX46_PARPR</name>
<keyword evidence="2 3" id="KW-0067">ATP-binding</keyword>
<evidence type="ECO:0000313" key="5">
    <source>
        <dbReference type="EMBL" id="CAD8082036.1"/>
    </source>
</evidence>
<dbReference type="PROSITE" id="PS50011">
    <property type="entry name" value="PROTEIN_KINASE_DOM"/>
    <property type="match status" value="1"/>
</dbReference>
<dbReference type="InterPro" id="IPR000719">
    <property type="entry name" value="Prot_kinase_dom"/>
</dbReference>